<gene>
    <name evidence="7" type="ORF">C4886_12210</name>
</gene>
<evidence type="ECO:0000256" key="3">
    <source>
        <dbReference type="ARBA" id="ARBA00023134"/>
    </source>
</evidence>
<feature type="domain" description="RapZ C-terminal" evidence="6">
    <location>
        <begin position="165"/>
        <end position="284"/>
    </location>
</feature>
<evidence type="ECO:0000256" key="4">
    <source>
        <dbReference type="HAMAP-Rule" id="MF_00636"/>
    </source>
</evidence>
<dbReference type="InterPro" id="IPR053930">
    <property type="entry name" value="RapZ-like_N"/>
</dbReference>
<dbReference type="Pfam" id="PF22740">
    <property type="entry name" value="PapZ_C"/>
    <property type="match status" value="1"/>
</dbReference>
<reference evidence="7 8" key="1">
    <citation type="submission" date="2018-02" db="EMBL/GenBank/DDBJ databases">
        <title>Complete genome sequencing of Faecalibacterium prausnitzii strains isolated from the human gut.</title>
        <authorList>
            <person name="Fitzgerald B.C."/>
            <person name="Shkoporov A.N."/>
            <person name="Ross P.R."/>
            <person name="Hill C."/>
        </authorList>
    </citation>
    <scope>NUCLEOTIDE SEQUENCE [LARGE SCALE GENOMIC DNA]</scope>
    <source>
        <strain evidence="7 8">APC942/31-1</strain>
    </source>
</reference>
<comment type="caution">
    <text evidence="7">The sequence shown here is derived from an EMBL/GenBank/DDBJ whole genome shotgun (WGS) entry which is preliminary data.</text>
</comment>
<dbReference type="NCBIfam" id="NF003828">
    <property type="entry name" value="PRK05416.1"/>
    <property type="match status" value="1"/>
</dbReference>
<evidence type="ECO:0000259" key="5">
    <source>
        <dbReference type="Pfam" id="PF03668"/>
    </source>
</evidence>
<keyword evidence="2 4" id="KW-0067">ATP-binding</keyword>
<name>A0A367FX27_9FIRM</name>
<dbReference type="InterPro" id="IPR027417">
    <property type="entry name" value="P-loop_NTPase"/>
</dbReference>
<evidence type="ECO:0000313" key="7">
    <source>
        <dbReference type="EMBL" id="RCH42987.1"/>
    </source>
</evidence>
<accession>A0A367FX27</accession>
<dbReference type="PIRSF" id="PIRSF005052">
    <property type="entry name" value="P-loopkin"/>
    <property type="match status" value="1"/>
</dbReference>
<keyword evidence="3 4" id="KW-0342">GTP-binding</keyword>
<keyword evidence="1 4" id="KW-0547">Nucleotide-binding</keyword>
<dbReference type="InterPro" id="IPR005337">
    <property type="entry name" value="RapZ-like"/>
</dbReference>
<dbReference type="GO" id="GO:0005524">
    <property type="term" value="F:ATP binding"/>
    <property type="evidence" value="ECO:0007669"/>
    <property type="project" value="UniProtKB-UniRule"/>
</dbReference>
<dbReference type="Pfam" id="PF03668">
    <property type="entry name" value="RapZ-like_N"/>
    <property type="match status" value="1"/>
</dbReference>
<dbReference type="PANTHER" id="PTHR30448:SF0">
    <property type="entry name" value="RNASE ADAPTER PROTEIN RAPZ"/>
    <property type="match status" value="1"/>
</dbReference>
<evidence type="ECO:0000256" key="2">
    <source>
        <dbReference type="ARBA" id="ARBA00022840"/>
    </source>
</evidence>
<dbReference type="HAMAP" id="MF_00636">
    <property type="entry name" value="RapZ_like"/>
    <property type="match status" value="1"/>
</dbReference>
<feature type="domain" description="RapZ-like N-terminal" evidence="5">
    <location>
        <begin position="1"/>
        <end position="158"/>
    </location>
</feature>
<sequence length="292" mass="33412">MRFVIVTGVSGAGKTAALKMLEDMGYFCVDNLPIQLLEKFASLLPEMQSENVRNVALGIDARSGSALDELEVVLDRMKQTGYDYEILFMDAEDSVLVKRYKESRRSHPLARAGRVDEGIRLEREKTKFLRKRADYIIDTSHLLTRELRQEIEKIFVDDREFSNIMISVLSFGFKYGIPADADLVFDVRFLPNPYYVDELRPLTGLDDEVFNYVMASDTAKAFADKLEDMIRFLIPNYIKEGKTSLVIGIGCTGGKHRSVTIARELFSRLSKSDEYGIRLEHRDAEKDRLLKK</sequence>
<evidence type="ECO:0000256" key="1">
    <source>
        <dbReference type="ARBA" id="ARBA00022741"/>
    </source>
</evidence>
<organism evidence="7 8">
    <name type="scientific">Blautia obeum</name>
    <dbReference type="NCBI Taxonomy" id="40520"/>
    <lineage>
        <taxon>Bacteria</taxon>
        <taxon>Bacillati</taxon>
        <taxon>Bacillota</taxon>
        <taxon>Clostridia</taxon>
        <taxon>Lachnospirales</taxon>
        <taxon>Lachnospiraceae</taxon>
        <taxon>Blautia</taxon>
    </lineage>
</organism>
<dbReference type="RefSeq" id="WP_015526911.1">
    <property type="nucleotide sequence ID" value="NZ_PSQG01000017.1"/>
</dbReference>
<dbReference type="Proteomes" id="UP000253208">
    <property type="component" value="Unassembled WGS sequence"/>
</dbReference>
<dbReference type="InterPro" id="IPR053931">
    <property type="entry name" value="RapZ_C"/>
</dbReference>
<dbReference type="SUPFAM" id="SSF52540">
    <property type="entry name" value="P-loop containing nucleoside triphosphate hydrolases"/>
    <property type="match status" value="1"/>
</dbReference>
<feature type="binding site" evidence="4">
    <location>
        <begin position="8"/>
        <end position="15"/>
    </location>
    <ligand>
        <name>ATP</name>
        <dbReference type="ChEBI" id="CHEBI:30616"/>
    </ligand>
</feature>
<proteinExistence type="inferred from homology"/>
<dbReference type="EMBL" id="PSQG01000017">
    <property type="protein sequence ID" value="RCH42987.1"/>
    <property type="molecule type" value="Genomic_DNA"/>
</dbReference>
<evidence type="ECO:0000313" key="8">
    <source>
        <dbReference type="Proteomes" id="UP000253208"/>
    </source>
</evidence>
<evidence type="ECO:0000259" key="6">
    <source>
        <dbReference type="Pfam" id="PF22740"/>
    </source>
</evidence>
<dbReference type="PANTHER" id="PTHR30448">
    <property type="entry name" value="RNASE ADAPTER PROTEIN RAPZ"/>
    <property type="match status" value="1"/>
</dbReference>
<feature type="binding site" evidence="4">
    <location>
        <begin position="60"/>
        <end position="63"/>
    </location>
    <ligand>
        <name>GTP</name>
        <dbReference type="ChEBI" id="CHEBI:37565"/>
    </ligand>
</feature>
<dbReference type="AlphaFoldDB" id="A0A367FX27"/>
<protein>
    <submittedName>
        <fullName evidence="7">RNase adapter RapZ</fullName>
    </submittedName>
</protein>
<dbReference type="GO" id="GO:0005525">
    <property type="term" value="F:GTP binding"/>
    <property type="evidence" value="ECO:0007669"/>
    <property type="project" value="UniProtKB-UniRule"/>
</dbReference>